<dbReference type="PANTHER" id="PTHR43861">
    <property type="entry name" value="TRANS-ACONITATE 2-METHYLTRANSFERASE-RELATED"/>
    <property type="match status" value="1"/>
</dbReference>
<dbReference type="GO" id="GO:0008757">
    <property type="term" value="F:S-adenosylmethionine-dependent methyltransferase activity"/>
    <property type="evidence" value="ECO:0007669"/>
    <property type="project" value="InterPro"/>
</dbReference>
<keyword evidence="4" id="KW-0808">Transferase</keyword>
<dbReference type="Pfam" id="PF08241">
    <property type="entry name" value="Methyltransf_11"/>
    <property type="match status" value="1"/>
</dbReference>
<feature type="chain" id="PRO_5021894875" evidence="2">
    <location>
        <begin position="24"/>
        <end position="406"/>
    </location>
</feature>
<dbReference type="AlphaFoldDB" id="A0A517U4U2"/>
<dbReference type="SUPFAM" id="SSF53335">
    <property type="entry name" value="S-adenosyl-L-methionine-dependent methyltransferases"/>
    <property type="match status" value="1"/>
</dbReference>
<evidence type="ECO:0000256" key="2">
    <source>
        <dbReference type="SAM" id="SignalP"/>
    </source>
</evidence>
<accession>A0A517U4U2</accession>
<dbReference type="EMBL" id="CP036339">
    <property type="protein sequence ID" value="QDT75654.1"/>
    <property type="molecule type" value="Genomic_DNA"/>
</dbReference>
<feature type="region of interest" description="Disordered" evidence="1">
    <location>
        <begin position="387"/>
        <end position="406"/>
    </location>
</feature>
<dbReference type="GO" id="GO:0043770">
    <property type="term" value="F:demethylmenaquinone methyltransferase activity"/>
    <property type="evidence" value="ECO:0007669"/>
    <property type="project" value="UniProtKB-EC"/>
</dbReference>
<sequence length="406" mass="44925" precursor="true">MTRTTRLLAVLICAISTYSTAWSQDASVNPGINDSFRDPEVPEFIGRFEVESREVFARRREIVAACQIEPGQTVADIGAGTGLFTRLFSEAVGKNGRVVAVDISQKFLDHIKATSREAGQRNVDTLLATADSTELPVESVDVAFICDTYHHFEFPLKTMASLQRALKPGGRVVLVDFRRIPGTSTDWVLNHVRAGQEVFESEISESGFEKVSEEPDLLRENYFVVFQKSKPDEPAPAQGPPRGMGRGRGPGFGRGRGPGAAMNADQEVFHYLLGRHADIRRTVTRTDKGVETVTESDRPEVTKKIQEHVAAMHKRIQEGRGLRYWDDLFSAIFQRHASIQMSVENTEKGVRVKETSDDPVTVALIQAHAEVVSQFVARGFEEAHRNHAVPPAAKVKPVSSSETSKE</sequence>
<dbReference type="RefSeq" id="WP_246133738.1">
    <property type="nucleotide sequence ID" value="NZ_CP036339.1"/>
</dbReference>
<feature type="domain" description="Methyltransferase type 11" evidence="3">
    <location>
        <begin position="76"/>
        <end position="174"/>
    </location>
</feature>
<keyword evidence="5" id="KW-1185">Reference proteome</keyword>
<dbReference type="EC" id="2.1.1.163" evidence="4"/>
<feature type="region of interest" description="Disordered" evidence="1">
    <location>
        <begin position="229"/>
        <end position="259"/>
    </location>
</feature>
<reference evidence="4 5" key="1">
    <citation type="submission" date="2019-02" db="EMBL/GenBank/DDBJ databases">
        <title>Deep-cultivation of Planctomycetes and their phenomic and genomic characterization uncovers novel biology.</title>
        <authorList>
            <person name="Wiegand S."/>
            <person name="Jogler M."/>
            <person name="Boedeker C."/>
            <person name="Pinto D."/>
            <person name="Vollmers J."/>
            <person name="Rivas-Marin E."/>
            <person name="Kohn T."/>
            <person name="Peeters S.H."/>
            <person name="Heuer A."/>
            <person name="Rast P."/>
            <person name="Oberbeckmann S."/>
            <person name="Bunk B."/>
            <person name="Jeske O."/>
            <person name="Meyerdierks A."/>
            <person name="Storesund J.E."/>
            <person name="Kallscheuer N."/>
            <person name="Luecker S."/>
            <person name="Lage O.M."/>
            <person name="Pohl T."/>
            <person name="Merkel B.J."/>
            <person name="Hornburger P."/>
            <person name="Mueller R.-W."/>
            <person name="Bruemmer F."/>
            <person name="Labrenz M."/>
            <person name="Spormann A.M."/>
            <person name="Op den Camp H."/>
            <person name="Overmann J."/>
            <person name="Amann R."/>
            <person name="Jetten M.S.M."/>
            <person name="Mascher T."/>
            <person name="Medema M.H."/>
            <person name="Devos D.P."/>
            <person name="Kaster A.-K."/>
            <person name="Ovreas L."/>
            <person name="Rohde M."/>
            <person name="Galperin M.Y."/>
            <person name="Jogler C."/>
        </authorList>
    </citation>
    <scope>NUCLEOTIDE SEQUENCE [LARGE SCALE GENOMIC DNA]</scope>
    <source>
        <strain evidence="4 5">I41</strain>
    </source>
</reference>
<organism evidence="4 5">
    <name type="scientific">Lacipirellula limnantheis</name>
    <dbReference type="NCBI Taxonomy" id="2528024"/>
    <lineage>
        <taxon>Bacteria</taxon>
        <taxon>Pseudomonadati</taxon>
        <taxon>Planctomycetota</taxon>
        <taxon>Planctomycetia</taxon>
        <taxon>Pirellulales</taxon>
        <taxon>Lacipirellulaceae</taxon>
        <taxon>Lacipirellula</taxon>
    </lineage>
</organism>
<evidence type="ECO:0000259" key="3">
    <source>
        <dbReference type="Pfam" id="PF08241"/>
    </source>
</evidence>
<dbReference type="Gene3D" id="3.40.50.150">
    <property type="entry name" value="Vaccinia Virus protein VP39"/>
    <property type="match status" value="1"/>
</dbReference>
<dbReference type="CDD" id="cd02440">
    <property type="entry name" value="AdoMet_MTases"/>
    <property type="match status" value="1"/>
</dbReference>
<keyword evidence="4" id="KW-0830">Ubiquinone</keyword>
<proteinExistence type="predicted"/>
<evidence type="ECO:0000313" key="5">
    <source>
        <dbReference type="Proteomes" id="UP000317909"/>
    </source>
</evidence>
<keyword evidence="4" id="KW-0489">Methyltransferase</keyword>
<dbReference type="InterPro" id="IPR013216">
    <property type="entry name" value="Methyltransf_11"/>
</dbReference>
<gene>
    <name evidence="4" type="primary">ubiE_5</name>
    <name evidence="4" type="ORF">I41_48940</name>
</gene>
<feature type="compositionally biased region" description="Gly residues" evidence="1">
    <location>
        <begin position="242"/>
        <end position="258"/>
    </location>
</feature>
<evidence type="ECO:0000256" key="1">
    <source>
        <dbReference type="SAM" id="MobiDB-lite"/>
    </source>
</evidence>
<dbReference type="InterPro" id="IPR029063">
    <property type="entry name" value="SAM-dependent_MTases_sf"/>
</dbReference>
<protein>
    <submittedName>
        <fullName evidence="4">Ubiquinone/menaquinone biosynthesis C-methyltransferase UbiE</fullName>
        <ecNumber evidence="4">2.1.1.163</ecNumber>
    </submittedName>
</protein>
<feature type="signal peptide" evidence="2">
    <location>
        <begin position="1"/>
        <end position="23"/>
    </location>
</feature>
<dbReference type="Proteomes" id="UP000317909">
    <property type="component" value="Chromosome"/>
</dbReference>
<evidence type="ECO:0000313" key="4">
    <source>
        <dbReference type="EMBL" id="QDT75654.1"/>
    </source>
</evidence>
<name>A0A517U4U2_9BACT</name>
<keyword evidence="2" id="KW-0732">Signal</keyword>
<dbReference type="KEGG" id="llh:I41_48940"/>
<dbReference type="GO" id="GO:0032259">
    <property type="term" value="P:methylation"/>
    <property type="evidence" value="ECO:0007669"/>
    <property type="project" value="UniProtKB-KW"/>
</dbReference>